<dbReference type="InterPro" id="IPR000847">
    <property type="entry name" value="LysR_HTH_N"/>
</dbReference>
<organism evidence="6 7">
    <name type="scientific">Leucobacter insecticola</name>
    <dbReference type="NCBI Taxonomy" id="2714934"/>
    <lineage>
        <taxon>Bacteria</taxon>
        <taxon>Bacillati</taxon>
        <taxon>Actinomycetota</taxon>
        <taxon>Actinomycetes</taxon>
        <taxon>Micrococcales</taxon>
        <taxon>Microbacteriaceae</taxon>
        <taxon>Leucobacter</taxon>
    </lineage>
</organism>
<dbReference type="CDD" id="cd05466">
    <property type="entry name" value="PBP2_LTTR_substrate"/>
    <property type="match status" value="1"/>
</dbReference>
<sequence length="302" mass="32442">MDSRVSWDALRVFVAVLRAGSFSAAADELGTAQSSLSEQLARLEKKLGYALLIRGAHGVKPTARGAELAERVGDAVDGLAVAVANTLPQGSGSDAPGTRFLGGPAEFLSEVVLPRITAHLPPGTTLATRFGLPEELITALRAGELDAVVSSVAVREQGLKTAPIADEVFQLVGHPRWAEQAATQLDEIPLLAYAPDLPIVRRYWRSVFERRPDRLRLACEVPDLRSLRTLALSGAGMTVLPEYLIRDDLEQGTLTLLHETAIPPLNTLYVVTREPLPLDRPGANAAIAQLRDAIMTVAKRAE</sequence>
<dbReference type="RefSeq" id="WP_166324264.1">
    <property type="nucleotide sequence ID" value="NZ_CP049934.1"/>
</dbReference>
<dbReference type="Gene3D" id="3.40.190.10">
    <property type="entry name" value="Periplasmic binding protein-like II"/>
    <property type="match status" value="2"/>
</dbReference>
<evidence type="ECO:0000313" key="7">
    <source>
        <dbReference type="Proteomes" id="UP000501387"/>
    </source>
</evidence>
<dbReference type="PANTHER" id="PTHR30126">
    <property type="entry name" value="HTH-TYPE TRANSCRIPTIONAL REGULATOR"/>
    <property type="match status" value="1"/>
</dbReference>
<dbReference type="InterPro" id="IPR005119">
    <property type="entry name" value="LysR_subst-bd"/>
</dbReference>
<dbReference type="InterPro" id="IPR036390">
    <property type="entry name" value="WH_DNA-bd_sf"/>
</dbReference>
<keyword evidence="2" id="KW-0805">Transcription regulation</keyword>
<dbReference type="PANTHER" id="PTHR30126:SF39">
    <property type="entry name" value="HTH-TYPE TRANSCRIPTIONAL REGULATOR CYSL"/>
    <property type="match status" value="1"/>
</dbReference>
<proteinExistence type="inferred from homology"/>
<dbReference type="InterPro" id="IPR036388">
    <property type="entry name" value="WH-like_DNA-bd_sf"/>
</dbReference>
<comment type="similarity">
    <text evidence="1">Belongs to the LysR transcriptional regulatory family.</text>
</comment>
<evidence type="ECO:0000256" key="4">
    <source>
        <dbReference type="ARBA" id="ARBA00023163"/>
    </source>
</evidence>
<name>A0A6G8FL57_9MICO</name>
<dbReference type="KEGG" id="lins:G7067_11025"/>
<evidence type="ECO:0000256" key="2">
    <source>
        <dbReference type="ARBA" id="ARBA00023015"/>
    </source>
</evidence>
<dbReference type="GO" id="GO:0003700">
    <property type="term" value="F:DNA-binding transcription factor activity"/>
    <property type="evidence" value="ECO:0007669"/>
    <property type="project" value="InterPro"/>
</dbReference>
<dbReference type="AlphaFoldDB" id="A0A6G8FL57"/>
<keyword evidence="3" id="KW-0238">DNA-binding</keyword>
<evidence type="ECO:0000256" key="1">
    <source>
        <dbReference type="ARBA" id="ARBA00009437"/>
    </source>
</evidence>
<keyword evidence="4" id="KW-0804">Transcription</keyword>
<dbReference type="EMBL" id="CP049934">
    <property type="protein sequence ID" value="QIM16812.1"/>
    <property type="molecule type" value="Genomic_DNA"/>
</dbReference>
<dbReference type="PROSITE" id="PS50931">
    <property type="entry name" value="HTH_LYSR"/>
    <property type="match status" value="1"/>
</dbReference>
<dbReference type="Pfam" id="PF03466">
    <property type="entry name" value="LysR_substrate"/>
    <property type="match status" value="1"/>
</dbReference>
<dbReference type="SUPFAM" id="SSF53850">
    <property type="entry name" value="Periplasmic binding protein-like II"/>
    <property type="match status" value="1"/>
</dbReference>
<dbReference type="GO" id="GO:0000976">
    <property type="term" value="F:transcription cis-regulatory region binding"/>
    <property type="evidence" value="ECO:0007669"/>
    <property type="project" value="TreeGrafter"/>
</dbReference>
<dbReference type="Gene3D" id="1.10.10.10">
    <property type="entry name" value="Winged helix-like DNA-binding domain superfamily/Winged helix DNA-binding domain"/>
    <property type="match status" value="1"/>
</dbReference>
<evidence type="ECO:0000259" key="5">
    <source>
        <dbReference type="PROSITE" id="PS50931"/>
    </source>
</evidence>
<dbReference type="Pfam" id="PF00126">
    <property type="entry name" value="HTH_1"/>
    <property type="match status" value="1"/>
</dbReference>
<dbReference type="Proteomes" id="UP000501387">
    <property type="component" value="Chromosome"/>
</dbReference>
<dbReference type="SUPFAM" id="SSF46785">
    <property type="entry name" value="Winged helix' DNA-binding domain"/>
    <property type="match status" value="1"/>
</dbReference>
<accession>A0A6G8FL57</accession>
<protein>
    <submittedName>
        <fullName evidence="6">LysR family transcriptional regulator</fullName>
    </submittedName>
</protein>
<feature type="domain" description="HTH lysR-type" evidence="5">
    <location>
        <begin position="5"/>
        <end position="62"/>
    </location>
</feature>
<dbReference type="PRINTS" id="PR00039">
    <property type="entry name" value="HTHLYSR"/>
</dbReference>
<gene>
    <name evidence="6" type="ORF">G7067_11025</name>
</gene>
<reference evidence="6 7" key="1">
    <citation type="submission" date="2020-03" db="EMBL/GenBank/DDBJ databases">
        <title>Leucobacter sp. nov., isolated from beetles.</title>
        <authorList>
            <person name="Hyun D.-W."/>
            <person name="Bae J.-W."/>
        </authorList>
    </citation>
    <scope>NUCLEOTIDE SEQUENCE [LARGE SCALE GENOMIC DNA]</scope>
    <source>
        <strain evidence="6 7">HDW9B</strain>
    </source>
</reference>
<evidence type="ECO:0000313" key="6">
    <source>
        <dbReference type="EMBL" id="QIM16812.1"/>
    </source>
</evidence>
<keyword evidence="7" id="KW-1185">Reference proteome</keyword>
<evidence type="ECO:0000256" key="3">
    <source>
        <dbReference type="ARBA" id="ARBA00023125"/>
    </source>
</evidence>